<feature type="compositionally biased region" description="Low complexity" evidence="1">
    <location>
        <begin position="36"/>
        <end position="54"/>
    </location>
</feature>
<accession>A0A5J5KVH6</accession>
<protein>
    <recommendedName>
        <fullName evidence="5">Sensor domain-containing protein</fullName>
    </recommendedName>
</protein>
<comment type="caution">
    <text evidence="3">The sequence shown here is derived from an EMBL/GenBank/DDBJ whole genome shotgun (WGS) entry which is preliminary data.</text>
</comment>
<proteinExistence type="predicted"/>
<dbReference type="PROSITE" id="PS51257">
    <property type="entry name" value="PROKAR_LIPOPROTEIN"/>
    <property type="match status" value="1"/>
</dbReference>
<dbReference type="AlphaFoldDB" id="A0A5J5KVH6"/>
<evidence type="ECO:0000256" key="2">
    <source>
        <dbReference type="SAM" id="SignalP"/>
    </source>
</evidence>
<name>A0A5J5KVH6_9MICC</name>
<feature type="chain" id="PRO_5038534284" description="Sensor domain-containing protein" evidence="2">
    <location>
        <begin position="29"/>
        <end position="286"/>
    </location>
</feature>
<sequence length="286" mass="28454">MRDHRRAPLLAAASAAAALVLTGCGLFGGEDEPAPEETAQQSSAEATATTASPDATDEATAETSSAAPSPSATASSSATAGGGAGEAPADLSNSSVMGALNGQVVGGVELNALPVSLMEASGQDIPALLEESLGVVAVDPASCADPVQGSFMGGIMQSNMADGVVGVDTGGSVIITVHSFDSVQDAEADLQGFRDEVDDCSEATMSVDGESLPVELSDEDLTVEGAETAIRTRLNASGAGESIAVHSGRMVYGNSVVSVLSSGEYQGEQADYEALLTEVAQLLQGA</sequence>
<feature type="region of interest" description="Disordered" evidence="1">
    <location>
        <begin position="28"/>
        <end position="89"/>
    </location>
</feature>
<dbReference type="EMBL" id="SZWF01000016">
    <property type="protein sequence ID" value="KAA9393584.1"/>
    <property type="molecule type" value="Genomic_DNA"/>
</dbReference>
<dbReference type="OrthoDB" id="4879472at2"/>
<keyword evidence="4" id="KW-1185">Reference proteome</keyword>
<evidence type="ECO:0000256" key="1">
    <source>
        <dbReference type="SAM" id="MobiDB-lite"/>
    </source>
</evidence>
<evidence type="ECO:0000313" key="4">
    <source>
        <dbReference type="Proteomes" id="UP000325957"/>
    </source>
</evidence>
<evidence type="ECO:0000313" key="3">
    <source>
        <dbReference type="EMBL" id="KAA9393584.1"/>
    </source>
</evidence>
<dbReference type="RefSeq" id="WP_158034426.1">
    <property type="nucleotide sequence ID" value="NZ_ML708622.1"/>
</dbReference>
<keyword evidence="2" id="KW-0732">Signal</keyword>
<feature type="compositionally biased region" description="Low complexity" evidence="1">
    <location>
        <begin position="61"/>
        <end position="79"/>
    </location>
</feature>
<evidence type="ECO:0008006" key="5">
    <source>
        <dbReference type="Google" id="ProtNLM"/>
    </source>
</evidence>
<reference evidence="3 4" key="1">
    <citation type="submission" date="2019-05" db="EMBL/GenBank/DDBJ databases">
        <title>Kocuria coralli sp. nov., a novel actinobacterium isolated from coral reef seawater.</title>
        <authorList>
            <person name="Li J."/>
        </authorList>
    </citation>
    <scope>NUCLEOTIDE SEQUENCE [LARGE SCALE GENOMIC DNA]</scope>
    <source>
        <strain evidence="3 4">SCSIO 13007</strain>
    </source>
</reference>
<gene>
    <name evidence="3" type="ORF">FCK90_11365</name>
</gene>
<organism evidence="3 4">
    <name type="scientific">Kocuria coralli</name>
    <dbReference type="NCBI Taxonomy" id="1461025"/>
    <lineage>
        <taxon>Bacteria</taxon>
        <taxon>Bacillati</taxon>
        <taxon>Actinomycetota</taxon>
        <taxon>Actinomycetes</taxon>
        <taxon>Micrococcales</taxon>
        <taxon>Micrococcaceae</taxon>
        <taxon>Kocuria</taxon>
    </lineage>
</organism>
<feature type="signal peptide" evidence="2">
    <location>
        <begin position="1"/>
        <end position="28"/>
    </location>
</feature>
<dbReference type="Proteomes" id="UP000325957">
    <property type="component" value="Unassembled WGS sequence"/>
</dbReference>